<dbReference type="Gene3D" id="3.40.50.1110">
    <property type="entry name" value="SGNH hydrolase"/>
    <property type="match status" value="1"/>
</dbReference>
<sequence length="347" mass="38449">MIVPQTRRYSFIIRDWTAYRARVAEREAVAAANELLGMMGLIVPADSQSALPQKDASTDLDALAVSRHTPHYVAIGDSYTTASFDPADLWEPCIRNVVDYPHLVAATTGLPLVEPACIGATGSGYWYPSRVKGTHVTVKAAYRDKLNKHTALATINLGLNDIMLAYHMKLVRECFAAAYTNTNRRHSACQDRIDKTYRSLIAFLPLELEGIYRDAKERISPNGMVIAIGYAEMFTPGGPCWDNVLIGPADRAYINHVFKGINRAVRLAAHKAHVYSYIPGDHQIRLTSTCGLPFLRWASSTGFPEVTYPMHPTFAAAVTTAYAVSKIYLSKYPRHSRLTSSDIAPRE</sequence>
<name>A0A2W5ICL9_9ACTN</name>
<dbReference type="SUPFAM" id="SSF52266">
    <property type="entry name" value="SGNH hydrolase"/>
    <property type="match status" value="1"/>
</dbReference>
<dbReference type="RefSeq" id="WP_303678842.1">
    <property type="nucleotide sequence ID" value="NZ_QFOZ01000007.1"/>
</dbReference>
<dbReference type="InterPro" id="IPR013830">
    <property type="entry name" value="SGNH_hydro"/>
</dbReference>
<dbReference type="GO" id="GO:0016788">
    <property type="term" value="F:hydrolase activity, acting on ester bonds"/>
    <property type="evidence" value="ECO:0007669"/>
    <property type="project" value="InterPro"/>
</dbReference>
<evidence type="ECO:0000256" key="1">
    <source>
        <dbReference type="PIRSR" id="PIRSR637460-1"/>
    </source>
</evidence>
<dbReference type="PANTHER" id="PTHR37981:SF1">
    <property type="entry name" value="SGNH HYDROLASE-TYPE ESTERASE DOMAIN-CONTAINING PROTEIN"/>
    <property type="match status" value="1"/>
</dbReference>
<organism evidence="4 5">
    <name type="scientific">Lawsonella clevelandensis</name>
    <dbReference type="NCBI Taxonomy" id="1528099"/>
    <lineage>
        <taxon>Bacteria</taxon>
        <taxon>Bacillati</taxon>
        <taxon>Actinomycetota</taxon>
        <taxon>Actinomycetes</taxon>
        <taxon>Mycobacteriales</taxon>
        <taxon>Lawsonellaceae</taxon>
        <taxon>Lawsonella</taxon>
    </lineage>
</organism>
<evidence type="ECO:0000259" key="3">
    <source>
        <dbReference type="Pfam" id="PF13472"/>
    </source>
</evidence>
<feature type="domain" description="SGNH hydrolase-type esterase" evidence="3">
    <location>
        <begin position="74"/>
        <end position="275"/>
    </location>
</feature>
<protein>
    <recommendedName>
        <fullName evidence="3">SGNH hydrolase-type esterase domain-containing protein</fullName>
    </recommendedName>
</protein>
<keyword evidence="2" id="KW-1015">Disulfide bond</keyword>
<dbReference type="GO" id="GO:0006629">
    <property type="term" value="P:lipid metabolic process"/>
    <property type="evidence" value="ECO:0007669"/>
    <property type="project" value="TreeGrafter"/>
</dbReference>
<dbReference type="Proteomes" id="UP000248606">
    <property type="component" value="Unassembled WGS sequence"/>
</dbReference>
<comment type="caution">
    <text evidence="4">The sequence shown here is derived from an EMBL/GenBank/DDBJ whole genome shotgun (WGS) entry which is preliminary data.</text>
</comment>
<feature type="disulfide bond" evidence="2">
    <location>
        <begin position="174"/>
        <end position="189"/>
    </location>
</feature>
<dbReference type="EMBL" id="QFOZ01000007">
    <property type="protein sequence ID" value="PZP88767.1"/>
    <property type="molecule type" value="Genomic_DNA"/>
</dbReference>
<dbReference type="InterPro" id="IPR036514">
    <property type="entry name" value="SGNH_hydro_sf"/>
</dbReference>
<gene>
    <name evidence="4" type="ORF">DI579_05240</name>
</gene>
<evidence type="ECO:0000256" key="2">
    <source>
        <dbReference type="PIRSR" id="PIRSR637460-2"/>
    </source>
</evidence>
<evidence type="ECO:0000313" key="5">
    <source>
        <dbReference type="Proteomes" id="UP000248606"/>
    </source>
</evidence>
<feature type="active site" evidence="1">
    <location>
        <position position="311"/>
    </location>
</feature>
<feature type="active site" description="Nucleophile" evidence="1">
    <location>
        <position position="78"/>
    </location>
</feature>
<dbReference type="Pfam" id="PF13472">
    <property type="entry name" value="Lipase_GDSL_2"/>
    <property type="match status" value="1"/>
</dbReference>
<proteinExistence type="predicted"/>
<feature type="disulfide bond" evidence="2">
    <location>
        <begin position="93"/>
        <end position="117"/>
    </location>
</feature>
<dbReference type="PANTHER" id="PTHR37981">
    <property type="entry name" value="LIPASE 2"/>
    <property type="match status" value="1"/>
</dbReference>
<evidence type="ECO:0000313" key="4">
    <source>
        <dbReference type="EMBL" id="PZP88767.1"/>
    </source>
</evidence>
<dbReference type="AlphaFoldDB" id="A0A2W5ICL9"/>
<reference evidence="4 5" key="1">
    <citation type="submission" date="2017-08" db="EMBL/GenBank/DDBJ databases">
        <title>Infants hospitalized years apart are colonized by the same room-sourced microbial strains.</title>
        <authorList>
            <person name="Brooks B."/>
            <person name="Olm M.R."/>
            <person name="Firek B.A."/>
            <person name="Baker R."/>
            <person name="Thomas B.C."/>
            <person name="Morowitz M.J."/>
            <person name="Banfield J.F."/>
        </authorList>
    </citation>
    <scope>NUCLEOTIDE SEQUENCE [LARGE SCALE GENOMIC DNA]</scope>
    <source>
        <strain evidence="4">S2_006_000_R1_57</strain>
    </source>
</reference>
<dbReference type="InterPro" id="IPR037460">
    <property type="entry name" value="SEST-like"/>
</dbReference>
<accession>A0A2W5ICL9</accession>